<evidence type="ECO:0000259" key="7">
    <source>
        <dbReference type="Pfam" id="PF00171"/>
    </source>
</evidence>
<dbReference type="PANTHER" id="PTHR42862">
    <property type="entry name" value="DELTA-1-PYRROLINE-5-CARBOXYLATE DEHYDROGENASE 1, ISOFORM A-RELATED"/>
    <property type="match status" value="1"/>
</dbReference>
<protein>
    <recommendedName>
        <fullName evidence="2">L-glutamate gamma-semialdehyde dehydrogenase</fullName>
        <ecNumber evidence="2">1.2.1.88</ecNumber>
    </recommendedName>
</protein>
<dbReference type="PROSITE" id="PS00070">
    <property type="entry name" value="ALDEHYDE_DEHYDR_CYS"/>
    <property type="match status" value="1"/>
</dbReference>
<feature type="domain" description="Proline dehydrogenase" evidence="8">
    <location>
        <begin position="161"/>
        <end position="457"/>
    </location>
</feature>
<feature type="region of interest" description="Disordered" evidence="6">
    <location>
        <begin position="1"/>
        <end position="27"/>
    </location>
</feature>
<dbReference type="GO" id="GO:0003700">
    <property type="term" value="F:DNA-binding transcription factor activity"/>
    <property type="evidence" value="ECO:0007669"/>
    <property type="project" value="InterPro"/>
</dbReference>
<gene>
    <name evidence="9" type="ORF">METZ01_LOCUS66369</name>
</gene>
<dbReference type="PROSITE" id="PS00687">
    <property type="entry name" value="ALDEHYDE_DEHYDR_GLU"/>
    <property type="match status" value="1"/>
</dbReference>
<dbReference type="Pfam" id="PF00171">
    <property type="entry name" value="Aldedh"/>
    <property type="match status" value="1"/>
</dbReference>
<dbReference type="Pfam" id="PF01619">
    <property type="entry name" value="Pro_dh"/>
    <property type="match status" value="1"/>
</dbReference>
<dbReference type="AlphaFoldDB" id="A0A381TBH7"/>
<dbReference type="GO" id="GO:0009898">
    <property type="term" value="C:cytoplasmic side of plasma membrane"/>
    <property type="evidence" value="ECO:0007669"/>
    <property type="project" value="TreeGrafter"/>
</dbReference>
<keyword evidence="3" id="KW-0560">Oxidoreductase</keyword>
<dbReference type="GO" id="GO:0004657">
    <property type="term" value="F:proline dehydrogenase activity"/>
    <property type="evidence" value="ECO:0007669"/>
    <property type="project" value="InterPro"/>
</dbReference>
<dbReference type="EC" id="1.2.1.88" evidence="2"/>
<dbReference type="InterPro" id="IPR016162">
    <property type="entry name" value="Ald_DH_N"/>
</dbReference>
<dbReference type="Gene3D" id="3.20.20.220">
    <property type="match status" value="1"/>
</dbReference>
<dbReference type="Gene3D" id="3.40.309.10">
    <property type="entry name" value="Aldehyde Dehydrogenase, Chain A, domain 2"/>
    <property type="match status" value="1"/>
</dbReference>
<dbReference type="InterPro" id="IPR029510">
    <property type="entry name" value="Ald_DH_CS_GLU"/>
</dbReference>
<dbReference type="PANTHER" id="PTHR42862:SF1">
    <property type="entry name" value="DELTA-1-PYRROLINE-5-CARBOXYLATE DEHYDROGENASE 2, ISOFORM A-RELATED"/>
    <property type="match status" value="1"/>
</dbReference>
<feature type="domain" description="Aldehyde dehydrogenase" evidence="7">
    <location>
        <begin position="531"/>
        <end position="951"/>
    </location>
</feature>
<evidence type="ECO:0000259" key="8">
    <source>
        <dbReference type="Pfam" id="PF01619"/>
    </source>
</evidence>
<keyword evidence="4" id="KW-0520">NAD</keyword>
<dbReference type="PIRSF" id="PIRSF000197">
    <property type="entry name" value="Bifunct_PutA"/>
    <property type="match status" value="1"/>
</dbReference>
<dbReference type="InterPro" id="IPR029041">
    <property type="entry name" value="FAD-linked_oxidoreductase-like"/>
</dbReference>
<dbReference type="SUPFAM" id="SSF53720">
    <property type="entry name" value="ALDH-like"/>
    <property type="match status" value="1"/>
</dbReference>
<dbReference type="GO" id="GO:0003842">
    <property type="term" value="F:L-glutamate gamma-semialdehyde dehydrogenase activity"/>
    <property type="evidence" value="ECO:0007669"/>
    <property type="project" value="UniProtKB-EC"/>
</dbReference>
<evidence type="ECO:0000256" key="6">
    <source>
        <dbReference type="SAM" id="MobiDB-lite"/>
    </source>
</evidence>
<dbReference type="InterPro" id="IPR016163">
    <property type="entry name" value="Ald_DH_C"/>
</dbReference>
<name>A0A381TBH7_9ZZZZ</name>
<evidence type="ECO:0000256" key="4">
    <source>
        <dbReference type="ARBA" id="ARBA00023027"/>
    </source>
</evidence>
<dbReference type="InterPro" id="IPR016161">
    <property type="entry name" value="Ald_DH/histidinol_DH"/>
</dbReference>
<dbReference type="InterPro" id="IPR002872">
    <property type="entry name" value="Proline_DH_dom"/>
</dbReference>
<dbReference type="InterPro" id="IPR025703">
    <property type="entry name" value="Bifunct_PutA"/>
</dbReference>
<evidence type="ECO:0000256" key="1">
    <source>
        <dbReference type="ARBA" id="ARBA00004786"/>
    </source>
</evidence>
<feature type="region of interest" description="Disordered" evidence="6">
    <location>
        <begin position="491"/>
        <end position="512"/>
    </location>
</feature>
<evidence type="ECO:0000256" key="5">
    <source>
        <dbReference type="ARBA" id="ARBA00048142"/>
    </source>
</evidence>
<evidence type="ECO:0000313" key="9">
    <source>
        <dbReference type="EMBL" id="SVA13515.1"/>
    </source>
</evidence>
<comment type="catalytic activity">
    <reaction evidence="5">
        <text>L-glutamate 5-semialdehyde + NAD(+) + H2O = L-glutamate + NADH + 2 H(+)</text>
        <dbReference type="Rhea" id="RHEA:30235"/>
        <dbReference type="ChEBI" id="CHEBI:15377"/>
        <dbReference type="ChEBI" id="CHEBI:15378"/>
        <dbReference type="ChEBI" id="CHEBI:29985"/>
        <dbReference type="ChEBI" id="CHEBI:57540"/>
        <dbReference type="ChEBI" id="CHEBI:57945"/>
        <dbReference type="ChEBI" id="CHEBI:58066"/>
        <dbReference type="EC" id="1.2.1.88"/>
    </reaction>
</comment>
<accession>A0A381TBH7</accession>
<organism evidence="9">
    <name type="scientific">marine metagenome</name>
    <dbReference type="NCBI Taxonomy" id="408172"/>
    <lineage>
        <taxon>unclassified sequences</taxon>
        <taxon>metagenomes</taxon>
        <taxon>ecological metagenomes</taxon>
    </lineage>
</organism>
<dbReference type="EMBL" id="UINC01004329">
    <property type="protein sequence ID" value="SVA13515.1"/>
    <property type="molecule type" value="Genomic_DNA"/>
</dbReference>
<sequence length="1123" mass="122182">MAMTDAARRASDADEPVPGTTDPAADRALGHVDPEALAEDAVAVVARWLTESHSAETPTERRSADRMRGIIADPEGIGFTMRFVDRVARHRHDRLAADQLVRLVTDRDLPGFLGRFDRLMLQVGARLAPVLPRLVMPLARRRLRQLVGHMVVDAAPGPVHDHLARRRGEGYSMNVNLLGEAVLGEGEAARRFERTLALIEDSAVDYVSVKVSAIASQLNMWAFDHTLERVKDRLRILYQRAAVAPTDTGRTTFVNLDMEEHRDLEITIRAFMELLDEPDLRDMDAGIVLQAYLPEAFGALQRITAWAGARSDSGGGEVKVRLVKGANLAMEKVDAAIHGWVQAPYDTKAEVDANYKRCVDWALRPVHARAVRIGLASHNLFDVAWAHLLAEARGVADRVEFEMLQGMAPSQARTVRADADGLLLYTPIVGRDDFDVAVSYLFRRLEENSSKENFLHHLFTLRPGTADFEEQAGCFRVAVADRWNVADLPRREAEMPPSGGGTFRNQPDDDPTLPATRRRLAVLAARPFEPVSTPVTTTVDGIDAEVATARAAQVDWAARPAVERRDVLRRVADELVARHDDLLLAMVHEAAKTVAEADPEISEAVDFARWYAERAAELERIDGAEFTPLGVVAVIPPWNFPVAIPAGGTLAALAAGNAVVFKPAPETPRCAEVVAEACWAAGVPTEVLRFVRTPDDEVGRRLVTTVDGVILTGSHETADLFRCWDPNLRLFAETSGKNALIVTPQADLDLAAADLVRSAFGHQGQKCSAASLGILVGTVATDERFLRQVVDAAASLHVGPTTDPATMFGPLVAPASGKLLDALTVLAPGEEWLLEPRCLDDEGRTWTPGIKAGVQPGSQFHRTEYFGPVLGLMATDTLEEAIDVQNAVDYGLTGGIHSLDPVEVDAWLEQVEVGNAYVNRAITGAIVQRQPFGGWKRSSVGVGAKAGGPDYLLQLGTWTPTRDLSEVDPTELAIADDGWWEGRYGIPQDPAGLFCEANVLRYLPFPDLIVRVGPGATQAEVDRVLAAATRCGVAPRISRATDDDDATFAGTLTAHRFGRIRAVGFVSETIRRAAIAAEVELVDESVTASGRLELRHHLREQAISRTLHRFGNLIGVRGTDSIN</sequence>
<feature type="compositionally biased region" description="Basic and acidic residues" evidence="6">
    <location>
        <begin position="1"/>
        <end position="12"/>
    </location>
</feature>
<dbReference type="Gene3D" id="3.40.605.10">
    <property type="entry name" value="Aldehyde Dehydrogenase, Chain A, domain 1"/>
    <property type="match status" value="1"/>
</dbReference>
<dbReference type="InterPro" id="IPR050485">
    <property type="entry name" value="Proline_metab_enzyme"/>
</dbReference>
<dbReference type="GO" id="GO:0010133">
    <property type="term" value="P:L-proline catabolic process to L-glutamate"/>
    <property type="evidence" value="ECO:0007669"/>
    <property type="project" value="InterPro"/>
</dbReference>
<evidence type="ECO:0000256" key="2">
    <source>
        <dbReference type="ARBA" id="ARBA00012884"/>
    </source>
</evidence>
<evidence type="ECO:0000256" key="3">
    <source>
        <dbReference type="ARBA" id="ARBA00023002"/>
    </source>
</evidence>
<dbReference type="InterPro" id="IPR016160">
    <property type="entry name" value="Ald_DH_CS_CYS"/>
</dbReference>
<reference evidence="9" key="1">
    <citation type="submission" date="2018-05" db="EMBL/GenBank/DDBJ databases">
        <authorList>
            <person name="Lanie J.A."/>
            <person name="Ng W.-L."/>
            <person name="Kazmierczak K.M."/>
            <person name="Andrzejewski T.M."/>
            <person name="Davidsen T.M."/>
            <person name="Wayne K.J."/>
            <person name="Tettelin H."/>
            <person name="Glass J.I."/>
            <person name="Rusch D."/>
            <person name="Podicherti R."/>
            <person name="Tsui H.-C.T."/>
            <person name="Winkler M.E."/>
        </authorList>
    </citation>
    <scope>NUCLEOTIDE SEQUENCE</scope>
</reference>
<comment type="pathway">
    <text evidence="1">Amino-acid degradation; L-proline degradation into L-glutamate; L-glutamate from L-proline: step 2/2.</text>
</comment>
<dbReference type="SUPFAM" id="SSF51730">
    <property type="entry name" value="FAD-linked oxidoreductase"/>
    <property type="match status" value="1"/>
</dbReference>
<proteinExistence type="predicted"/>
<dbReference type="InterPro" id="IPR015590">
    <property type="entry name" value="Aldehyde_DH_dom"/>
</dbReference>